<evidence type="ECO:0000313" key="1">
    <source>
        <dbReference type="EMBL" id="KAH6945621.1"/>
    </source>
</evidence>
<evidence type="ECO:0000313" key="2">
    <source>
        <dbReference type="Proteomes" id="UP000821845"/>
    </source>
</evidence>
<comment type="caution">
    <text evidence="1">The sequence shown here is derived from an EMBL/GenBank/DDBJ whole genome shotgun (WGS) entry which is preliminary data.</text>
</comment>
<reference evidence="1" key="1">
    <citation type="submission" date="2020-05" db="EMBL/GenBank/DDBJ databases">
        <title>Large-scale comparative analyses of tick genomes elucidate their genetic diversity and vector capacities.</title>
        <authorList>
            <person name="Jia N."/>
            <person name="Wang J."/>
            <person name="Shi W."/>
            <person name="Du L."/>
            <person name="Sun Y."/>
            <person name="Zhan W."/>
            <person name="Jiang J."/>
            <person name="Wang Q."/>
            <person name="Zhang B."/>
            <person name="Ji P."/>
            <person name="Sakyi L.B."/>
            <person name="Cui X."/>
            <person name="Yuan T."/>
            <person name="Jiang B."/>
            <person name="Yang W."/>
            <person name="Lam T.T.-Y."/>
            <person name="Chang Q."/>
            <person name="Ding S."/>
            <person name="Wang X."/>
            <person name="Zhu J."/>
            <person name="Ruan X."/>
            <person name="Zhao L."/>
            <person name="Wei J."/>
            <person name="Que T."/>
            <person name="Du C."/>
            <person name="Cheng J."/>
            <person name="Dai P."/>
            <person name="Han X."/>
            <person name="Huang E."/>
            <person name="Gao Y."/>
            <person name="Liu J."/>
            <person name="Shao H."/>
            <person name="Ye R."/>
            <person name="Li L."/>
            <person name="Wei W."/>
            <person name="Wang X."/>
            <person name="Wang C."/>
            <person name="Yang T."/>
            <person name="Huo Q."/>
            <person name="Li W."/>
            <person name="Guo W."/>
            <person name="Chen H."/>
            <person name="Zhou L."/>
            <person name="Ni X."/>
            <person name="Tian J."/>
            <person name="Zhou Y."/>
            <person name="Sheng Y."/>
            <person name="Liu T."/>
            <person name="Pan Y."/>
            <person name="Xia L."/>
            <person name="Li J."/>
            <person name="Zhao F."/>
            <person name="Cao W."/>
        </authorList>
    </citation>
    <scope>NUCLEOTIDE SEQUENCE</scope>
    <source>
        <strain evidence="1">Hyas-2018</strain>
    </source>
</reference>
<dbReference type="Proteomes" id="UP000821845">
    <property type="component" value="Chromosome 1"/>
</dbReference>
<proteinExistence type="predicted"/>
<sequence length="209" mass="22798">MRGPSAALGTLKRVFVDIKWDTNEPPSPARILGVGGAVAFTPNFRVGHSEKDAEIQSLKRTVEELTGELQETKEQLRQLQECLGKCTCTEKRLPSMVKRLKHILDKAGAGPQPVAVVAAPKVDLGDGVLIDEGTLSRLRQDSKGSASRFARGLLKTLFSPDELENKSLFGRRSNAHKDTTQKEALDSRRVNAILARKSTQGEATIATKK</sequence>
<name>A0ACB7THN5_HYAAI</name>
<organism evidence="1 2">
    <name type="scientific">Hyalomma asiaticum</name>
    <name type="common">Tick</name>
    <dbReference type="NCBI Taxonomy" id="266040"/>
    <lineage>
        <taxon>Eukaryota</taxon>
        <taxon>Metazoa</taxon>
        <taxon>Ecdysozoa</taxon>
        <taxon>Arthropoda</taxon>
        <taxon>Chelicerata</taxon>
        <taxon>Arachnida</taxon>
        <taxon>Acari</taxon>
        <taxon>Parasitiformes</taxon>
        <taxon>Ixodida</taxon>
        <taxon>Ixodoidea</taxon>
        <taxon>Ixodidae</taxon>
        <taxon>Hyalomminae</taxon>
        <taxon>Hyalomma</taxon>
    </lineage>
</organism>
<keyword evidence="2" id="KW-1185">Reference proteome</keyword>
<gene>
    <name evidence="1" type="ORF">HPB50_009305</name>
</gene>
<accession>A0ACB7THN5</accession>
<protein>
    <submittedName>
        <fullName evidence="1">Uncharacterized protein</fullName>
    </submittedName>
</protein>
<dbReference type="EMBL" id="CM023481">
    <property type="protein sequence ID" value="KAH6945621.1"/>
    <property type="molecule type" value="Genomic_DNA"/>
</dbReference>